<keyword evidence="1" id="KW-0472">Membrane</keyword>
<evidence type="ECO:0000256" key="1">
    <source>
        <dbReference type="SAM" id="Phobius"/>
    </source>
</evidence>
<dbReference type="Proteomes" id="UP000033054">
    <property type="component" value="Chromosome"/>
</dbReference>
<proteinExistence type="predicted"/>
<feature type="transmembrane region" description="Helical" evidence="1">
    <location>
        <begin position="388"/>
        <end position="405"/>
    </location>
</feature>
<organism evidence="2 3">
    <name type="scientific">Spirosoma radiotolerans</name>
    <dbReference type="NCBI Taxonomy" id="1379870"/>
    <lineage>
        <taxon>Bacteria</taxon>
        <taxon>Pseudomonadati</taxon>
        <taxon>Bacteroidota</taxon>
        <taxon>Cytophagia</taxon>
        <taxon>Cytophagales</taxon>
        <taxon>Cytophagaceae</taxon>
        <taxon>Spirosoma</taxon>
    </lineage>
</organism>
<evidence type="ECO:0000313" key="3">
    <source>
        <dbReference type="Proteomes" id="UP000033054"/>
    </source>
</evidence>
<accession>A0A0E3V6Z0</accession>
<dbReference type="EMBL" id="CP010429">
    <property type="protein sequence ID" value="AKD55427.1"/>
    <property type="molecule type" value="Genomic_DNA"/>
</dbReference>
<protein>
    <recommendedName>
        <fullName evidence="4">Glycosyltransferase RgtA/B/C/D-like domain-containing protein</fullName>
    </recommendedName>
</protein>
<dbReference type="HOGENOM" id="CLU_037719_0_0_10"/>
<feature type="transmembrane region" description="Helical" evidence="1">
    <location>
        <begin position="355"/>
        <end position="376"/>
    </location>
</feature>
<dbReference type="RefSeq" id="WP_046573919.1">
    <property type="nucleotide sequence ID" value="NZ_CP010429.1"/>
</dbReference>
<dbReference type="KEGG" id="srd:SD10_11445"/>
<evidence type="ECO:0008006" key="4">
    <source>
        <dbReference type="Google" id="ProtNLM"/>
    </source>
</evidence>
<feature type="transmembrane region" description="Helical" evidence="1">
    <location>
        <begin position="238"/>
        <end position="261"/>
    </location>
</feature>
<feature type="transmembrane region" description="Helical" evidence="1">
    <location>
        <begin position="7"/>
        <end position="30"/>
    </location>
</feature>
<keyword evidence="3" id="KW-1185">Reference proteome</keyword>
<keyword evidence="1" id="KW-1133">Transmembrane helix</keyword>
<keyword evidence="1" id="KW-0812">Transmembrane</keyword>
<gene>
    <name evidence="2" type="ORF">SD10_11445</name>
</gene>
<dbReference type="AlphaFoldDB" id="A0A0E3V6Z0"/>
<feature type="transmembrane region" description="Helical" evidence="1">
    <location>
        <begin position="171"/>
        <end position="190"/>
    </location>
</feature>
<sequence>MIRFDKWLSVLTSFGFLLIIISSLLFVYQYLGGTASSRRRQWGWGAVFGGLLLLMRLPFIAYNRELEVDESQMLTQALSLTKYIHYWNDVDGLTQGPLVSYLLILPSWFGGSFDYISARLVGFVLLSLTLLFTYRTVHNLFAAPVSLAVFVPTAFFYLLVQGWFCELYNEYVVLCLLAITFWLFSSLYNQPYPTFGVLLALGFVSGLVPFAKLQGVPTVLVTLLFTALIILSKSPKKILSLLVLLAGCLCCPLIVLVLTLLNGSFDYFLNFYLIGNFQYSYGGSIWQKALDYPTFLQHSGQFIDLFITYAVLIAAYLWVSIRSSFRFNIRSFLVWFGLLHVLTGFYEAIKSGYQFYHYQQFLIIPLALLSGALWDGFYATRQVPAPKVRLILAGWVLLCCLPYGIDRLVLFASSARPVTIRLYDLGQPIPVSPISKKILSYTRPGDDLTLWGWFPAYHIETQLSQATADNITFRVLMPGPQQQRHQARFLEDLKRHRPAVFVDLVNRTHSFWFLNPDVFGHEQVVPIGTYIQTHYQHVATINDERVYVRKDRLRESELPRRH</sequence>
<feature type="transmembrane region" description="Helical" evidence="1">
    <location>
        <begin position="331"/>
        <end position="349"/>
    </location>
</feature>
<evidence type="ECO:0000313" key="2">
    <source>
        <dbReference type="EMBL" id="AKD55427.1"/>
    </source>
</evidence>
<feature type="transmembrane region" description="Helical" evidence="1">
    <location>
        <begin position="140"/>
        <end position="159"/>
    </location>
</feature>
<dbReference type="OrthoDB" id="9255519at2"/>
<feature type="transmembrane region" description="Helical" evidence="1">
    <location>
        <begin position="302"/>
        <end position="319"/>
    </location>
</feature>
<feature type="transmembrane region" description="Helical" evidence="1">
    <location>
        <begin position="210"/>
        <end position="231"/>
    </location>
</feature>
<name>A0A0E3V6Z0_9BACT</name>
<feature type="transmembrane region" description="Helical" evidence="1">
    <location>
        <begin position="42"/>
        <end position="62"/>
    </location>
</feature>
<feature type="transmembrane region" description="Helical" evidence="1">
    <location>
        <begin position="116"/>
        <end position="134"/>
    </location>
</feature>
<dbReference type="PATRIC" id="fig|1379870.5.peg.2488"/>
<reference evidence="2 3" key="1">
    <citation type="journal article" date="2014" name="Curr. Microbiol.">
        <title>Spirosoma radiotolerans sp. nov., a gamma-radiation-resistant bacterium isolated from gamma ray-irradiated soil.</title>
        <authorList>
            <person name="Lee J.J."/>
            <person name="Srinivasan S."/>
            <person name="Lim S."/>
            <person name="Joe M."/>
            <person name="Im S."/>
            <person name="Bae S.I."/>
            <person name="Park K.R."/>
            <person name="Han J.H."/>
            <person name="Park S.H."/>
            <person name="Joo B.M."/>
            <person name="Park S.J."/>
            <person name="Kim M.K."/>
        </authorList>
    </citation>
    <scope>NUCLEOTIDE SEQUENCE [LARGE SCALE GENOMIC DNA]</scope>
    <source>
        <strain evidence="2 3">DG5A</strain>
    </source>
</reference>